<comment type="caution">
    <text evidence="1">The sequence shown here is derived from an EMBL/GenBank/DDBJ whole genome shotgun (WGS) entry which is preliminary data.</text>
</comment>
<dbReference type="Proteomes" id="UP001172680">
    <property type="component" value="Unassembled WGS sequence"/>
</dbReference>
<name>A0ACC2YM32_9PEZI</name>
<accession>A0ACC2YM32</accession>
<sequence length="525" mass="58358">MAALPRALHLNKFSREHLKRLIVSRAFSGVTRTNTISQSDIELYCLRLSFLYPNKVNYFNDTVYAEEQLYWSQQQQRISPVCRFTPTQAFEVSAAILLVRATKCHFAVKSGGHAAFAGASNIQDGLAIDLSGLSALTLSSNNSILSVGPGNRWEDVYAFLNPFNLSVIGGRVGDIGVGGLTLGGGISFFSPFYGWACDNVANYEVCMMVSKGVLCADRKQVVLSNGSVVDANSTSHPDLYFALRGGGNNFGIVTRFDLETFPHGDMWGGQVYHPIQTNGSQFEAYHWFAENSNSDPNGALILTAVGAPGYGFLFANNYEYARPVENPPMFDNFTSLTNFSSTMRITRLPDLAEELKDAQGYGFRQMYITATFKNDVQMMKDIFNMWHAAVDSVLMDIADFVAGLVFQPVTPRVVEKFGKNNGNALGISPDDGSLTIWMMPFQWSNENNDTFIINTLESIVSRANTIAKSRGLYHRYIYQNYAYISQDVFAGYGPENKARLLEIQQAYDPEKIFVDSQPGYFKLIE</sequence>
<proteinExistence type="predicted"/>
<organism evidence="1 2">
    <name type="scientific">Coniosporium tulheliwenetii</name>
    <dbReference type="NCBI Taxonomy" id="3383036"/>
    <lineage>
        <taxon>Eukaryota</taxon>
        <taxon>Fungi</taxon>
        <taxon>Dikarya</taxon>
        <taxon>Ascomycota</taxon>
        <taxon>Pezizomycotina</taxon>
        <taxon>Dothideomycetes</taxon>
        <taxon>Dothideomycetes incertae sedis</taxon>
        <taxon>Coniosporium</taxon>
    </lineage>
</organism>
<evidence type="ECO:0000313" key="2">
    <source>
        <dbReference type="Proteomes" id="UP001172680"/>
    </source>
</evidence>
<gene>
    <name evidence="1" type="ORF">H2199_008099</name>
</gene>
<keyword evidence="2" id="KW-1185">Reference proteome</keyword>
<reference evidence="1" key="1">
    <citation type="submission" date="2022-10" db="EMBL/GenBank/DDBJ databases">
        <title>Culturing micro-colonial fungi from biological soil crusts in the Mojave desert and describing Neophaeococcomyces mojavensis, and introducing the new genera and species Taxawa tesnikishii.</title>
        <authorList>
            <person name="Kurbessoian T."/>
            <person name="Stajich J.E."/>
        </authorList>
    </citation>
    <scope>NUCLEOTIDE SEQUENCE</scope>
    <source>
        <strain evidence="1">JES_115</strain>
    </source>
</reference>
<evidence type="ECO:0000313" key="1">
    <source>
        <dbReference type="EMBL" id="KAJ9636424.1"/>
    </source>
</evidence>
<dbReference type="EMBL" id="JAPDRP010000025">
    <property type="protein sequence ID" value="KAJ9636424.1"/>
    <property type="molecule type" value="Genomic_DNA"/>
</dbReference>
<protein>
    <submittedName>
        <fullName evidence="1">Uncharacterized protein</fullName>
    </submittedName>
</protein>